<name>A0ABQ0RII7_GLUNI</name>
<protein>
    <submittedName>
        <fullName evidence="8">DNA-binding response regulator</fullName>
    </submittedName>
</protein>
<dbReference type="PANTHER" id="PTHR43214">
    <property type="entry name" value="TWO-COMPONENT RESPONSE REGULATOR"/>
    <property type="match status" value="1"/>
</dbReference>
<dbReference type="InterPro" id="IPR001789">
    <property type="entry name" value="Sig_transdc_resp-reg_receiver"/>
</dbReference>
<evidence type="ECO:0000256" key="4">
    <source>
        <dbReference type="ARBA" id="ARBA00023163"/>
    </source>
</evidence>
<evidence type="ECO:0000313" key="9">
    <source>
        <dbReference type="Proteomes" id="UP000316242"/>
    </source>
</evidence>
<dbReference type="Pfam" id="PF00072">
    <property type="entry name" value="Response_reg"/>
    <property type="match status" value="1"/>
</dbReference>
<dbReference type="GO" id="GO:0003677">
    <property type="term" value="F:DNA binding"/>
    <property type="evidence" value="ECO:0007669"/>
    <property type="project" value="UniProtKB-KW"/>
</dbReference>
<reference evidence="8 9" key="1">
    <citation type="submission" date="2019-06" db="EMBL/GenBank/DDBJ databases">
        <title>Whole genome shotgun sequence of Glutamicibacter nicotianae NBRC 14234.</title>
        <authorList>
            <person name="Hosoyama A."/>
            <person name="Uohara A."/>
            <person name="Ohji S."/>
            <person name="Ichikawa N."/>
        </authorList>
    </citation>
    <scope>NUCLEOTIDE SEQUENCE [LARGE SCALE GENOMIC DNA]</scope>
    <source>
        <strain evidence="8 9">NBRC 14234</strain>
    </source>
</reference>
<comment type="caution">
    <text evidence="8">The sequence shown here is derived from an EMBL/GenBank/DDBJ whole genome shotgun (WGS) entry which is preliminary data.</text>
</comment>
<evidence type="ECO:0000259" key="6">
    <source>
        <dbReference type="PROSITE" id="PS50043"/>
    </source>
</evidence>
<keyword evidence="2" id="KW-0805">Transcription regulation</keyword>
<dbReference type="SMART" id="SM00448">
    <property type="entry name" value="REC"/>
    <property type="match status" value="1"/>
</dbReference>
<evidence type="ECO:0000256" key="5">
    <source>
        <dbReference type="PROSITE-ProRule" id="PRU00169"/>
    </source>
</evidence>
<feature type="domain" description="HTH luxR-type" evidence="6">
    <location>
        <begin position="153"/>
        <end position="218"/>
    </location>
</feature>
<evidence type="ECO:0000256" key="1">
    <source>
        <dbReference type="ARBA" id="ARBA00022553"/>
    </source>
</evidence>
<dbReference type="PROSITE" id="PS50110">
    <property type="entry name" value="RESPONSE_REGULATORY"/>
    <property type="match status" value="1"/>
</dbReference>
<dbReference type="Proteomes" id="UP000316242">
    <property type="component" value="Unassembled WGS sequence"/>
</dbReference>
<accession>A0ABQ0RII7</accession>
<dbReference type="Pfam" id="PF00196">
    <property type="entry name" value="GerE"/>
    <property type="match status" value="1"/>
</dbReference>
<dbReference type="PROSITE" id="PS00622">
    <property type="entry name" value="HTH_LUXR_1"/>
    <property type="match status" value="1"/>
</dbReference>
<feature type="modified residue" description="4-aspartylphosphate" evidence="5">
    <location>
        <position position="59"/>
    </location>
</feature>
<dbReference type="InterPro" id="IPR011006">
    <property type="entry name" value="CheY-like_superfamily"/>
</dbReference>
<keyword evidence="4" id="KW-0804">Transcription</keyword>
<evidence type="ECO:0000256" key="3">
    <source>
        <dbReference type="ARBA" id="ARBA00023125"/>
    </source>
</evidence>
<evidence type="ECO:0000313" key="8">
    <source>
        <dbReference type="EMBL" id="GEC11310.1"/>
    </source>
</evidence>
<dbReference type="PANTHER" id="PTHR43214:SF24">
    <property type="entry name" value="TRANSCRIPTIONAL REGULATORY PROTEIN NARL-RELATED"/>
    <property type="match status" value="1"/>
</dbReference>
<dbReference type="InterPro" id="IPR058245">
    <property type="entry name" value="NreC/VraR/RcsB-like_REC"/>
</dbReference>
<dbReference type="InterPro" id="IPR039420">
    <property type="entry name" value="WalR-like"/>
</dbReference>
<evidence type="ECO:0000256" key="2">
    <source>
        <dbReference type="ARBA" id="ARBA00023015"/>
    </source>
</evidence>
<keyword evidence="9" id="KW-1185">Reference proteome</keyword>
<dbReference type="CDD" id="cd06170">
    <property type="entry name" value="LuxR_C_like"/>
    <property type="match status" value="1"/>
</dbReference>
<keyword evidence="1 5" id="KW-0597">Phosphoprotein</keyword>
<dbReference type="SUPFAM" id="SSF46894">
    <property type="entry name" value="C-terminal effector domain of the bipartite response regulators"/>
    <property type="match status" value="1"/>
</dbReference>
<dbReference type="SUPFAM" id="SSF52172">
    <property type="entry name" value="CheY-like"/>
    <property type="match status" value="1"/>
</dbReference>
<feature type="domain" description="Response regulatory" evidence="7">
    <location>
        <begin position="8"/>
        <end position="124"/>
    </location>
</feature>
<dbReference type="InterPro" id="IPR000792">
    <property type="entry name" value="Tscrpt_reg_LuxR_C"/>
</dbReference>
<proteinExistence type="predicted"/>
<dbReference type="PROSITE" id="PS50043">
    <property type="entry name" value="HTH_LUXR_2"/>
    <property type="match status" value="1"/>
</dbReference>
<keyword evidence="3 8" id="KW-0238">DNA-binding</keyword>
<dbReference type="CDD" id="cd17535">
    <property type="entry name" value="REC_NarL-like"/>
    <property type="match status" value="1"/>
</dbReference>
<dbReference type="PRINTS" id="PR00038">
    <property type="entry name" value="HTHLUXR"/>
</dbReference>
<dbReference type="Gene3D" id="3.40.50.2300">
    <property type="match status" value="1"/>
</dbReference>
<dbReference type="RefSeq" id="WP_141355746.1">
    <property type="nucleotide sequence ID" value="NZ_BAAAWM010000001.1"/>
</dbReference>
<evidence type="ECO:0000259" key="7">
    <source>
        <dbReference type="PROSITE" id="PS50110"/>
    </source>
</evidence>
<gene>
    <name evidence="8" type="ORF">ANI01nite_05130</name>
</gene>
<dbReference type="InterPro" id="IPR016032">
    <property type="entry name" value="Sig_transdc_resp-reg_C-effctor"/>
</dbReference>
<dbReference type="SMART" id="SM00421">
    <property type="entry name" value="HTH_LUXR"/>
    <property type="match status" value="1"/>
</dbReference>
<sequence>MDIDSPVTVLLVDDEPLIRAGLGTILGSDQRITIIGEAENGHRAIELSQRLEPHVILMDIRMPQLDGLSAMEAILEQNPQARVLILTTFGEEDYIDRAMSGGAAGFLLKSSGPEELVGGVLAVAAGAAALSPRIAKRVIDKLRGIDTSAASRAQSRISSLSSREHDVMALVGAGMSNAEIAGRLFLTEATVKGHMTSIMLKVGARNRVETALIAYQGGIVSPQSP</sequence>
<organism evidence="8 9">
    <name type="scientific">Glutamicibacter nicotianae</name>
    <name type="common">Arthrobacter nicotianae</name>
    <dbReference type="NCBI Taxonomy" id="37929"/>
    <lineage>
        <taxon>Bacteria</taxon>
        <taxon>Bacillati</taxon>
        <taxon>Actinomycetota</taxon>
        <taxon>Actinomycetes</taxon>
        <taxon>Micrococcales</taxon>
        <taxon>Micrococcaceae</taxon>
        <taxon>Glutamicibacter</taxon>
    </lineage>
</organism>
<dbReference type="EMBL" id="BJNE01000001">
    <property type="protein sequence ID" value="GEC11310.1"/>
    <property type="molecule type" value="Genomic_DNA"/>
</dbReference>